<dbReference type="InterPro" id="IPR044843">
    <property type="entry name" value="Trans_IPPS_bact-type"/>
</dbReference>
<evidence type="ECO:0000256" key="26">
    <source>
        <dbReference type="ARBA" id="ARBA00052475"/>
    </source>
</evidence>
<dbReference type="UniPathway" id="UPA00799">
    <property type="reaction ID" value="UER00773"/>
</dbReference>
<dbReference type="AlphaFoldDB" id="A0A0A2VMI4"/>
<dbReference type="InterPro" id="IPR019845">
    <property type="entry name" value="Squalene/phytoene_synthase_CS"/>
</dbReference>
<evidence type="ECO:0000313" key="32">
    <source>
        <dbReference type="Proteomes" id="UP000030106"/>
    </source>
</evidence>
<evidence type="ECO:0000256" key="12">
    <source>
        <dbReference type="ARBA" id="ARBA00022679"/>
    </source>
</evidence>
<comment type="catalytic activity">
    <reaction evidence="20">
        <text>gamma-carotene = all-trans-beta-carotene</text>
        <dbReference type="Rhea" id="RHEA:32239"/>
        <dbReference type="ChEBI" id="CHEBI:17579"/>
        <dbReference type="ChEBI" id="CHEBI:27740"/>
        <dbReference type="EC" id="5.5.1.19"/>
    </reaction>
</comment>
<comment type="caution">
    <text evidence="31">The sequence shown here is derived from an EMBL/GenBank/DDBJ whole genome shotgun (WGS) entry which is preliminary data.</text>
</comment>
<evidence type="ECO:0000256" key="21">
    <source>
        <dbReference type="ARBA" id="ARBA00029335"/>
    </source>
</evidence>
<evidence type="ECO:0000256" key="2">
    <source>
        <dbReference type="ARBA" id="ARBA00004141"/>
    </source>
</evidence>
<name>A0A0A2VMI4_BEABA</name>
<evidence type="ECO:0000256" key="27">
    <source>
        <dbReference type="ARBA" id="ARBA00078033"/>
    </source>
</evidence>
<evidence type="ECO:0000256" key="9">
    <source>
        <dbReference type="ARBA" id="ARBA00012242"/>
    </source>
</evidence>
<dbReference type="NCBIfam" id="TIGR02734">
    <property type="entry name" value="crtI_fam"/>
    <property type="match status" value="1"/>
</dbReference>
<evidence type="ECO:0000256" key="22">
    <source>
        <dbReference type="ARBA" id="ARBA00034551"/>
    </source>
</evidence>
<evidence type="ECO:0000313" key="31">
    <source>
        <dbReference type="EMBL" id="KGQ07355.1"/>
    </source>
</evidence>
<evidence type="ECO:0000256" key="16">
    <source>
        <dbReference type="ARBA" id="ARBA00023002"/>
    </source>
</evidence>
<dbReference type="PANTHER" id="PTHR43734:SF1">
    <property type="entry name" value="PHYTOENE DESATURASE"/>
    <property type="match status" value="1"/>
</dbReference>
<dbReference type="Proteomes" id="UP000030106">
    <property type="component" value="Unassembled WGS sequence"/>
</dbReference>
<dbReference type="SFLD" id="SFLDG01212">
    <property type="entry name" value="Phytoene_synthase_like"/>
    <property type="match status" value="1"/>
</dbReference>
<evidence type="ECO:0000259" key="30">
    <source>
        <dbReference type="Pfam" id="PF01593"/>
    </source>
</evidence>
<dbReference type="EMBL" id="ANFO01000700">
    <property type="protein sequence ID" value="KGQ07355.1"/>
    <property type="molecule type" value="Genomic_DNA"/>
</dbReference>
<dbReference type="HOGENOM" id="CLU_292389_0_0_1"/>
<comment type="subcellular location">
    <subcellularLocation>
        <location evidence="2">Membrane</location>
        <topology evidence="2">Multi-pass membrane protein</topology>
    </subcellularLocation>
    <subcellularLocation>
        <location evidence="3">Membrane</location>
        <topology evidence="3">Single-pass membrane protein</topology>
    </subcellularLocation>
</comment>
<evidence type="ECO:0000256" key="7">
    <source>
        <dbReference type="ARBA" id="ARBA00008247"/>
    </source>
</evidence>
<comment type="similarity">
    <text evidence="8">In the C-terminal section; belongs to the phytoene/squalene synthase family.</text>
</comment>
<dbReference type="CDD" id="cd00683">
    <property type="entry name" value="Trans_IPPS_HH"/>
    <property type="match status" value="1"/>
</dbReference>
<dbReference type="UniPathway" id="UPA00802"/>
<dbReference type="InterPro" id="IPR002060">
    <property type="entry name" value="Squ/phyt_synthse"/>
</dbReference>
<comment type="similarity">
    <text evidence="7">In the N-terminal section; belongs to the lycopene beta-cyclase family.</text>
</comment>
<dbReference type="Gene3D" id="3.50.50.60">
    <property type="entry name" value="FAD/NAD(P)-binding domain"/>
    <property type="match status" value="2"/>
</dbReference>
<dbReference type="SFLD" id="SFLDG01018">
    <property type="entry name" value="Squalene/Phytoene_Synthase_Lik"/>
    <property type="match status" value="1"/>
</dbReference>
<evidence type="ECO:0000256" key="15">
    <source>
        <dbReference type="ARBA" id="ARBA00022989"/>
    </source>
</evidence>
<feature type="transmembrane region" description="Helical" evidence="29">
    <location>
        <begin position="123"/>
        <end position="139"/>
    </location>
</feature>
<dbReference type="PROSITE" id="PS01045">
    <property type="entry name" value="SQUALEN_PHYTOEN_SYN_2"/>
    <property type="match status" value="1"/>
</dbReference>
<comment type="pathway">
    <text evidence="5">Carotenoid biosynthesis; phytoene biosynthesis; all-trans-phytoene from geranylgeranyl diphosphate: step 1/1.</text>
</comment>
<keyword evidence="18" id="KW-0413">Isomerase</keyword>
<evidence type="ECO:0000256" key="11">
    <source>
        <dbReference type="ARBA" id="ARBA00018909"/>
    </source>
</evidence>
<dbReference type="InterPro" id="IPR014105">
    <property type="entry name" value="Carotenoid/retinoid_OxRdtase"/>
</dbReference>
<evidence type="ECO:0000256" key="13">
    <source>
        <dbReference type="ARBA" id="ARBA00022692"/>
    </source>
</evidence>
<comment type="cofactor">
    <cofactor evidence="1">
        <name>NAD(+)</name>
        <dbReference type="ChEBI" id="CHEBI:57540"/>
    </cofactor>
</comment>
<comment type="catalytic activity">
    <reaction evidence="26">
        <text>15-cis-phytoene + A = all-trans-phytofluene + AH2</text>
        <dbReference type="Rhea" id="RHEA:30603"/>
        <dbReference type="ChEBI" id="CHEBI:13193"/>
        <dbReference type="ChEBI" id="CHEBI:17499"/>
        <dbReference type="ChEBI" id="CHEBI:27787"/>
        <dbReference type="ChEBI" id="CHEBI:28129"/>
    </reaction>
    <physiologicalReaction direction="left-to-right" evidence="26">
        <dbReference type="Rhea" id="RHEA:30604"/>
    </physiologicalReaction>
</comment>
<dbReference type="PANTHER" id="PTHR43734">
    <property type="entry name" value="PHYTOENE DESATURASE"/>
    <property type="match status" value="1"/>
</dbReference>
<evidence type="ECO:0000256" key="3">
    <source>
        <dbReference type="ARBA" id="ARBA00004167"/>
    </source>
</evidence>
<dbReference type="InterPro" id="IPR033904">
    <property type="entry name" value="Trans_IPPS_HH"/>
</dbReference>
<dbReference type="GO" id="GO:0045436">
    <property type="term" value="F:lycopene beta cyclase activity"/>
    <property type="evidence" value="ECO:0007669"/>
    <property type="project" value="UniProtKB-ARBA"/>
</dbReference>
<comment type="pathway">
    <text evidence="4">Carotenoid biosynthesis; beta-carotene biosynthesis.</text>
</comment>
<evidence type="ECO:0000256" key="24">
    <source>
        <dbReference type="ARBA" id="ARBA00051545"/>
    </source>
</evidence>
<dbReference type="InterPro" id="IPR008949">
    <property type="entry name" value="Isoprenoid_synthase_dom_sf"/>
</dbReference>
<protein>
    <recommendedName>
        <fullName evidence="11">Bifunctional lycopene cyclase/phytoene synthase</fullName>
        <ecNumber evidence="9">5.5.1.19</ecNumber>
    </recommendedName>
    <alternativeName>
        <fullName evidence="27">Carotenoid biosynthesis cluster protein B</fullName>
    </alternativeName>
    <alternativeName>
        <fullName evidence="10">Phytoene desaturase</fullName>
    </alternativeName>
    <alternativeName>
        <fullName evidence="22">Phytoene desaturase (3,4-didehydrolycopene-forming)</fullName>
    </alternativeName>
</protein>
<dbReference type="Pfam" id="PF01593">
    <property type="entry name" value="Amino_oxidase"/>
    <property type="match status" value="1"/>
</dbReference>
<evidence type="ECO:0000256" key="18">
    <source>
        <dbReference type="ARBA" id="ARBA00023235"/>
    </source>
</evidence>
<dbReference type="Pfam" id="PF00494">
    <property type="entry name" value="SQS_PSY"/>
    <property type="match status" value="1"/>
</dbReference>
<dbReference type="GO" id="GO:0016872">
    <property type="term" value="F:intramolecular lyase activity"/>
    <property type="evidence" value="ECO:0007669"/>
    <property type="project" value="InterPro"/>
</dbReference>
<comment type="catalytic activity">
    <reaction evidence="25">
        <text>all-trans-zeta-carotene + A = all-trans-neurosporene + AH2</text>
        <dbReference type="Rhea" id="RHEA:30611"/>
        <dbReference type="ChEBI" id="CHEBI:13193"/>
        <dbReference type="ChEBI" id="CHEBI:16833"/>
        <dbReference type="ChEBI" id="CHEBI:17499"/>
        <dbReference type="ChEBI" id="CHEBI:28068"/>
    </reaction>
    <physiologicalReaction direction="left-to-right" evidence="25">
        <dbReference type="Rhea" id="RHEA:30612"/>
    </physiologicalReaction>
</comment>
<dbReference type="Gene3D" id="1.10.600.10">
    <property type="entry name" value="Farnesyl Diphosphate Synthase"/>
    <property type="match status" value="1"/>
</dbReference>
<keyword evidence="13 29" id="KW-0812">Transmembrane</keyword>
<dbReference type="InterPro" id="IPR036188">
    <property type="entry name" value="FAD/NAD-bd_sf"/>
</dbReference>
<evidence type="ECO:0000256" key="5">
    <source>
        <dbReference type="ARBA" id="ARBA00005172"/>
    </source>
</evidence>
<evidence type="ECO:0000256" key="10">
    <source>
        <dbReference type="ARBA" id="ARBA00013293"/>
    </source>
</evidence>
<organism evidence="31 32">
    <name type="scientific">Beauveria bassiana D1-5</name>
    <dbReference type="NCBI Taxonomy" id="1245745"/>
    <lineage>
        <taxon>Eukaryota</taxon>
        <taxon>Fungi</taxon>
        <taxon>Dikarya</taxon>
        <taxon>Ascomycota</taxon>
        <taxon>Pezizomycotina</taxon>
        <taxon>Sordariomycetes</taxon>
        <taxon>Hypocreomycetidae</taxon>
        <taxon>Hypocreales</taxon>
        <taxon>Cordycipitaceae</taxon>
        <taxon>Beauveria</taxon>
    </lineage>
</organism>
<dbReference type="GO" id="GO:0016020">
    <property type="term" value="C:membrane"/>
    <property type="evidence" value="ECO:0007669"/>
    <property type="project" value="UniProtKB-SubCell"/>
</dbReference>
<evidence type="ECO:0000256" key="19">
    <source>
        <dbReference type="ARBA" id="ARBA00023268"/>
    </source>
</evidence>
<dbReference type="eggNOG" id="KOG1459">
    <property type="taxonomic scope" value="Eukaryota"/>
</dbReference>
<comment type="similarity">
    <text evidence="6 28">Belongs to the carotenoid/retinoid oxidoreductase family.</text>
</comment>
<dbReference type="SUPFAM" id="SSF48576">
    <property type="entry name" value="Terpenoid synthases"/>
    <property type="match status" value="1"/>
</dbReference>
<evidence type="ECO:0000256" key="20">
    <source>
        <dbReference type="ARBA" id="ARBA00029313"/>
    </source>
</evidence>
<evidence type="ECO:0000256" key="8">
    <source>
        <dbReference type="ARBA" id="ARBA00008406"/>
    </source>
</evidence>
<keyword evidence="17 29" id="KW-0472">Membrane</keyword>
<evidence type="ECO:0000256" key="23">
    <source>
        <dbReference type="ARBA" id="ARBA00051356"/>
    </source>
</evidence>
<evidence type="ECO:0000256" key="17">
    <source>
        <dbReference type="ARBA" id="ARBA00023136"/>
    </source>
</evidence>
<evidence type="ECO:0000256" key="14">
    <source>
        <dbReference type="ARBA" id="ARBA00022746"/>
    </source>
</evidence>
<gene>
    <name evidence="31" type="ORF">BBAD15_g7323</name>
</gene>
<feature type="transmembrane region" description="Helical" evidence="29">
    <location>
        <begin position="223"/>
        <end position="250"/>
    </location>
</feature>
<comment type="catalytic activity">
    <reaction evidence="23">
        <text>all-trans-neurosporene + A = all-trans-lycopene + AH2</text>
        <dbReference type="Rhea" id="RHEA:30623"/>
        <dbReference type="ChEBI" id="CHEBI:13193"/>
        <dbReference type="ChEBI" id="CHEBI:15948"/>
        <dbReference type="ChEBI" id="CHEBI:16833"/>
        <dbReference type="ChEBI" id="CHEBI:17499"/>
    </reaction>
    <physiologicalReaction direction="left-to-right" evidence="23">
        <dbReference type="Rhea" id="RHEA:30624"/>
    </physiologicalReaction>
</comment>
<dbReference type="InterPro" id="IPR002937">
    <property type="entry name" value="Amino_oxidase"/>
</dbReference>
<dbReference type="FunFam" id="3.50.50.60:FF:000171">
    <property type="entry name" value="zeta-carotene-forming phytoene desaturase"/>
    <property type="match status" value="1"/>
</dbReference>
<feature type="transmembrane region" description="Helical" evidence="29">
    <location>
        <begin position="146"/>
        <end position="166"/>
    </location>
</feature>
<accession>A0A0A2VMI4</accession>
<evidence type="ECO:0000256" key="25">
    <source>
        <dbReference type="ARBA" id="ARBA00051928"/>
    </source>
</evidence>
<dbReference type="InterPro" id="IPR017825">
    <property type="entry name" value="Lycopene_cyclase_dom"/>
</dbReference>
<dbReference type="EC" id="5.5.1.19" evidence="9"/>
<dbReference type="GO" id="GO:0016117">
    <property type="term" value="P:carotenoid biosynthetic process"/>
    <property type="evidence" value="ECO:0007669"/>
    <property type="project" value="UniProtKB-KW"/>
</dbReference>
<evidence type="ECO:0000256" key="4">
    <source>
        <dbReference type="ARBA" id="ARBA00005089"/>
    </source>
</evidence>
<dbReference type="OrthoDB" id="6600518at2759"/>
<sequence length="1042" mass="117728">MGFEYAYVHLKFTIPPAILLSLVYRPFSTPLDYYRVASLICIAVVSTLPWDSYLIRNHVWTYPPEAIMGSKLFRVPIEEVFFFVVQTYNTSVLYLILNKATTHAAYLHSKAHLENRFHSRKRYVAWLLCAAIVLAGYMLRKGGRVMYLGLIMSWAGPFMLLLWTLSGLFAQRLPLKNIALPILLPTVYLWMVDTIALRRGTWVIQQDTKTGFHLWPNLEIEEALFFLVTNTMIVFGMIAFDNALAVFYAFPATFPTVTVLPPPTTLARALLLDSASQDLGRVTAIQEAMARLEKKSRSFHFASAFFNGRLRIDLTLLYSFCRAADDLIDNAATPEEARRNVLLLRKYLDLRYAPRSEHTECRRELESLIESSFPPKTHSALLYLPTDHLPGAPLYRMIDGFETDLKFSAQGEKSAKLAAQWPIADEADLETYASRVAGTVAELCISLILHHTAHKVTPELWKHLVSSGNCMGMALQYVNIARDIAVDARMGRVYLPTEWLKASRLTHGDLLSRPGDARVLHLRAKLLKRANCMYEDCRFAIEQLPEESRAAMRVAVESYMEIGRALKSGDYELKAGRASLPARRRFLVAWKAMYSHNSSQYSTMAKRPSAIVVGAGIGGVASAARLARAGFDVTVCEKNDFTGGRCSLIHHEGYRFDQGPSLLLLPRFFEEVFRDLGTSIESEGIEILKCEPNYNIWFHDGYCFSASTDLASMKLEIEEWEGEAGFQHYLSFLQESHGHLELSVTHVLRRNFTSLLSMARPSFLRHILKLHPFESVYGRASRYFKSERLRRVFTFATMYIGLSPYDAPGIYSLLQYSELAEGIWYPRGGFHRIIEGLVAVGERLGVKYRLTAPIDRVVVDEQSNRATGVILSSGEQLKADVVVINADLVYATNHLLPTTPRAGRLSKQPASCSSISFYWALSREIPELQAHNVFLADEYRESFDAIFKRQDMPEQPSFYVNVPSRVDETASPAGTDAVVVLVPVGHLGGGTTSKKDWHKMVETSSRMRHLDTGSPYWRHWTEGRNNQGNCQYTGNLENSLQS</sequence>
<dbReference type="GO" id="GO:0051996">
    <property type="term" value="F:squalene synthase [NAD(P)H] activity"/>
    <property type="evidence" value="ECO:0007669"/>
    <property type="project" value="InterPro"/>
</dbReference>
<feature type="transmembrane region" description="Helical" evidence="29">
    <location>
        <begin position="6"/>
        <end position="24"/>
    </location>
</feature>
<comment type="catalytic activity">
    <reaction evidence="24">
        <text>all-trans-phytofluene + A = all-trans-zeta-carotene + AH2</text>
        <dbReference type="Rhea" id="RHEA:30607"/>
        <dbReference type="ChEBI" id="CHEBI:13193"/>
        <dbReference type="ChEBI" id="CHEBI:17499"/>
        <dbReference type="ChEBI" id="CHEBI:28068"/>
        <dbReference type="ChEBI" id="CHEBI:28129"/>
    </reaction>
    <physiologicalReaction direction="left-to-right" evidence="24">
        <dbReference type="Rhea" id="RHEA:30608"/>
    </physiologicalReaction>
</comment>
<evidence type="ECO:0000256" key="28">
    <source>
        <dbReference type="RuleBase" id="RU362075"/>
    </source>
</evidence>
<keyword evidence="16 28" id="KW-0560">Oxidoreductase</keyword>
<comment type="catalytic activity">
    <reaction evidence="21">
        <text>all-trans-lycopene = gamma-carotene</text>
        <dbReference type="Rhea" id="RHEA:32219"/>
        <dbReference type="ChEBI" id="CHEBI:15948"/>
        <dbReference type="ChEBI" id="CHEBI:27740"/>
        <dbReference type="EC" id="5.5.1.19"/>
    </reaction>
</comment>
<dbReference type="SFLD" id="SFLDS00005">
    <property type="entry name" value="Isoprenoid_Synthase_Type_I"/>
    <property type="match status" value="1"/>
</dbReference>
<dbReference type="STRING" id="1245745.A0A0A2VMI4"/>
<proteinExistence type="inferred from homology"/>
<dbReference type="NCBIfam" id="TIGR03462">
    <property type="entry name" value="CarR_dom_SF"/>
    <property type="match status" value="2"/>
</dbReference>
<evidence type="ECO:0000256" key="6">
    <source>
        <dbReference type="ARBA" id="ARBA00006046"/>
    </source>
</evidence>
<keyword evidence="12" id="KW-0808">Transferase</keyword>
<dbReference type="GO" id="GO:0016166">
    <property type="term" value="F:phytoene dehydrogenase activity"/>
    <property type="evidence" value="ECO:0007669"/>
    <property type="project" value="UniProtKB-ARBA"/>
</dbReference>
<keyword evidence="14 28" id="KW-0125">Carotenoid biosynthesis</keyword>
<reference evidence="31 32" key="1">
    <citation type="submission" date="2012-10" db="EMBL/GenBank/DDBJ databases">
        <title>Genome sequencing and analysis of entomopathogenic fungi Beauveria bassiana D1-5.</title>
        <authorList>
            <person name="Li Q."/>
            <person name="Wang L."/>
            <person name="Zhang Z."/>
            <person name="Wang Q."/>
            <person name="Ren J."/>
            <person name="Wang M."/>
            <person name="Xu W."/>
            <person name="Wang J."/>
            <person name="Lu Y."/>
            <person name="Du Q."/>
            <person name="Sun Z."/>
        </authorList>
    </citation>
    <scope>NUCLEOTIDE SEQUENCE [LARGE SCALE GENOMIC DNA]</scope>
    <source>
        <strain evidence="31 32">D1-5</strain>
    </source>
</reference>
<dbReference type="SUPFAM" id="SSF51905">
    <property type="entry name" value="FAD/NAD(P)-binding domain"/>
    <property type="match status" value="1"/>
</dbReference>
<dbReference type="GO" id="GO:0004311">
    <property type="term" value="F:geranylgeranyl diphosphate synthase activity"/>
    <property type="evidence" value="ECO:0007669"/>
    <property type="project" value="InterPro"/>
</dbReference>
<feature type="transmembrane region" description="Helical" evidence="29">
    <location>
        <begin position="36"/>
        <end position="55"/>
    </location>
</feature>
<keyword evidence="19" id="KW-0511">Multifunctional enzyme</keyword>
<keyword evidence="15 29" id="KW-1133">Transmembrane helix</keyword>
<evidence type="ECO:0000256" key="29">
    <source>
        <dbReference type="SAM" id="Phobius"/>
    </source>
</evidence>
<feature type="domain" description="Amine oxidase" evidence="30">
    <location>
        <begin position="617"/>
        <end position="892"/>
    </location>
</feature>
<evidence type="ECO:0000256" key="1">
    <source>
        <dbReference type="ARBA" id="ARBA00001911"/>
    </source>
</evidence>